<comment type="caution">
    <text evidence="1">The sequence shown here is derived from an EMBL/GenBank/DDBJ whole genome shotgun (WGS) entry which is preliminary data.</text>
</comment>
<organism evidence="1 2">
    <name type="scientific">Fusarium decemcellulare</name>
    <dbReference type="NCBI Taxonomy" id="57161"/>
    <lineage>
        <taxon>Eukaryota</taxon>
        <taxon>Fungi</taxon>
        <taxon>Dikarya</taxon>
        <taxon>Ascomycota</taxon>
        <taxon>Pezizomycotina</taxon>
        <taxon>Sordariomycetes</taxon>
        <taxon>Hypocreomycetidae</taxon>
        <taxon>Hypocreales</taxon>
        <taxon>Nectriaceae</taxon>
        <taxon>Fusarium</taxon>
        <taxon>Fusarium decemcellulare species complex</taxon>
    </lineage>
</organism>
<keyword evidence="2" id="KW-1185">Reference proteome</keyword>
<gene>
    <name evidence="1" type="ORF">NM208_g11944</name>
</gene>
<sequence length="952" mass="106293">MTSEKMPLMLDNPMPVDLNDVDDLFGDGVGLSLPVRAQSKQLQQRMDELRSRGCCQAVAWSRTGTIASITPDGQTVELRYLRRHPDNGDWDLSEPTTCTHVKGTPAIPIVHLAWAGTSSPDLAIVDAVGRVTIVSFSISLNHPYLQRKWDTDPIDDVHAVVGAYWLTITPSNQQSYNVMYGPATKHGNGYTYESTFVQAGGPSHPNPAKSAFFTISTNGILRMIWSQNNNRIEETTIELESVSSSDESITHAAFASEKKHLLLALATSSKQLRLVKIEIQWGQTSQPDKASGRPAGNLNPSLVEKHLATTNWLQGGANDSSHDSFMAELSHLEVLPSLMDNTGKNTTPPMVVAVRSRTPNEGSYQMAQSVLDRWEAVEHRQNLQPAFEQLGSRRNSVSSELPSITQLRKIAPIIINKVIISFHSIAFGKVIVSAFADGTTEQRDRFTFEELYTNQELTKIMNLRQVGWTFADEGPCQQVAFSPTYCSMVQMGDDGKLRWNKLQYPLGDIGNSMQDPPYSSTVAALSVTAAPCMFYQNNYDDMLAIARTYATTKKKFVQDWVTELIRILKIQVDYSEDTHHDALVRNGSLQYCLSIMNALGFRGEFNPRSFQGKFSMLTLNIRNVVVLVTIASNTPLTVREKLSPLDEPEVVETLAGCARWSLDLVAWLIDCLFELMNDNKFQELLTRERFNEIAPYLHEKNNVSLHFLLSSSSRGFLSAVCRRLAHLDSLSARAIDFYRRQSAVADGSTSARTAPQLQQAYQKMQQATSTGLVKVAEFETLLTELSKEIRQAYQVFLPNLVKAQQNAPQGKQIDLAVKTARIQFELTMLLSASPPPAFLQIMKKFFTSDLPAFRNATDPARLFFANYDLLEVQDDEHSLAAKKARGMVYVDVFKRVKMRPSPNKQWRRCSRCAAVMEDVFGSRSGFTFVLGQQRKCSCGGHWTLLPKGKPAA</sequence>
<evidence type="ECO:0000313" key="2">
    <source>
        <dbReference type="Proteomes" id="UP001148629"/>
    </source>
</evidence>
<protein>
    <submittedName>
        <fullName evidence="1">Uncharacterized protein</fullName>
    </submittedName>
</protein>
<evidence type="ECO:0000313" key="1">
    <source>
        <dbReference type="EMBL" id="KAJ3524730.1"/>
    </source>
</evidence>
<name>A0ACC1RSM9_9HYPO</name>
<dbReference type="EMBL" id="JANRMS010002028">
    <property type="protein sequence ID" value="KAJ3524730.1"/>
    <property type="molecule type" value="Genomic_DNA"/>
</dbReference>
<proteinExistence type="predicted"/>
<accession>A0ACC1RSM9</accession>
<dbReference type="Proteomes" id="UP001148629">
    <property type="component" value="Unassembled WGS sequence"/>
</dbReference>
<reference evidence="1" key="1">
    <citation type="submission" date="2022-08" db="EMBL/GenBank/DDBJ databases">
        <title>Genome Sequence of Fusarium decemcellulare.</title>
        <authorList>
            <person name="Buettner E."/>
        </authorList>
    </citation>
    <scope>NUCLEOTIDE SEQUENCE</scope>
    <source>
        <strain evidence="1">Babe19</strain>
    </source>
</reference>